<reference evidence="3 5" key="2">
    <citation type="journal article" date="2014" name="PLoS Genet.">
        <title>Phylogenetically driven sequencing of extremely halophilic archaea reveals strategies for static and dynamic osmo-response.</title>
        <authorList>
            <person name="Becker E.A."/>
            <person name="Seitzer P.M."/>
            <person name="Tritt A."/>
            <person name="Larsen D."/>
            <person name="Krusor M."/>
            <person name="Yao A.I."/>
            <person name="Wu D."/>
            <person name="Madern D."/>
            <person name="Eisen J.A."/>
            <person name="Darling A.E."/>
            <person name="Facciotti M.T."/>
        </authorList>
    </citation>
    <scope>NUCLEOTIDE SEQUENCE [LARGE SCALE GENOMIC DNA]</scope>
    <source>
        <strain evidence="3">B3</strain>
        <strain evidence="5">DSM 18796 / CECT 7217 / JCM 14584 / KCTC 4019 / B3</strain>
    </source>
</reference>
<dbReference type="HOGENOM" id="CLU_047250_2_0_2"/>
<dbReference type="PANTHER" id="PTHR13504:SF38">
    <property type="entry name" value="FIDO DOMAIN-CONTAINING PROTEIN"/>
    <property type="match status" value="1"/>
</dbReference>
<dbReference type="eggNOG" id="arCOG03110">
    <property type="taxonomic scope" value="Archaea"/>
</dbReference>
<dbReference type="EMBL" id="AOHV01000012">
    <property type="protein sequence ID" value="ELY39946.1"/>
    <property type="molecule type" value="Genomic_DNA"/>
</dbReference>
<protein>
    <submittedName>
        <fullName evidence="2">Filamentation induced by cAMP protein Fic</fullName>
    </submittedName>
</protein>
<proteinExistence type="predicted"/>
<dbReference type="Pfam" id="PF02661">
    <property type="entry name" value="Fic"/>
    <property type="match status" value="1"/>
</dbReference>
<dbReference type="Gene3D" id="1.10.10.10">
    <property type="entry name" value="Winged helix-like DNA-binding domain superfamily/Winged helix DNA-binding domain"/>
    <property type="match status" value="1"/>
</dbReference>
<dbReference type="InterPro" id="IPR036597">
    <property type="entry name" value="Fido-like_dom_sf"/>
</dbReference>
<evidence type="ECO:0000313" key="5">
    <source>
        <dbReference type="Proteomes" id="UP000011645"/>
    </source>
</evidence>
<evidence type="ECO:0000259" key="1">
    <source>
        <dbReference type="PROSITE" id="PS51459"/>
    </source>
</evidence>
<dbReference type="STRING" id="795797.HacjB3_05915"/>
<accession>D8JA52</accession>
<dbReference type="AlphaFoldDB" id="D8JA52"/>
<dbReference type="InterPro" id="IPR040198">
    <property type="entry name" value="Fido_containing"/>
</dbReference>
<dbReference type="InterPro" id="IPR036388">
    <property type="entry name" value="WH-like_DNA-bd_sf"/>
</dbReference>
<dbReference type="PATRIC" id="fig|795797.18.peg.1179"/>
<dbReference type="Proteomes" id="UP000000390">
    <property type="component" value="Chromosome"/>
</dbReference>
<dbReference type="Proteomes" id="UP000011645">
    <property type="component" value="Unassembled WGS sequence"/>
</dbReference>
<organism evidence="2 4">
    <name type="scientific">Halalkalicoccus jeotgali (strain DSM 18796 / CECT 7217 / JCM 14584 / KCTC 4019 / B3)</name>
    <dbReference type="NCBI Taxonomy" id="795797"/>
    <lineage>
        <taxon>Archaea</taxon>
        <taxon>Methanobacteriati</taxon>
        <taxon>Methanobacteriota</taxon>
        <taxon>Stenosarchaea group</taxon>
        <taxon>Halobacteria</taxon>
        <taxon>Halobacteriales</taxon>
        <taxon>Halococcaceae</taxon>
        <taxon>Halalkalicoccus</taxon>
    </lineage>
</organism>
<dbReference type="InterPro" id="IPR003812">
    <property type="entry name" value="Fido"/>
</dbReference>
<dbReference type="SUPFAM" id="SSF140931">
    <property type="entry name" value="Fic-like"/>
    <property type="match status" value="1"/>
</dbReference>
<evidence type="ECO:0000313" key="3">
    <source>
        <dbReference type="EMBL" id="ELY39946.1"/>
    </source>
</evidence>
<dbReference type="KEGG" id="hje:HacjB3_05915"/>
<dbReference type="PANTHER" id="PTHR13504">
    <property type="entry name" value="FIDO DOMAIN-CONTAINING PROTEIN DDB_G0283145"/>
    <property type="match status" value="1"/>
</dbReference>
<keyword evidence="5" id="KW-1185">Reference proteome</keyword>
<sequence>MQNLETYIQTGGRYQSLIDIGLVHYQFETIHPFRDGNGRMGRLLIMMMMCDDDLLPEPFLYPSSYFNRNREEYTNRLLAVSRDNAWQEWLVFFLRGISQQTEEAFSRASALLDLRDDYRDRYQDDANSVSQLSMEIFAQPYITVNEAKQMIDMAYRTANKAVDRLEEDGVLEETTGQSRNRVYRAKEVFDIIQKPVDELQYR</sequence>
<reference evidence="2 4" key="1">
    <citation type="journal article" date="2010" name="J. Bacteriol.">
        <title>Complete genome sequence of Halalkalicoccus jeotgali B3(T), an extremely halophilic archaeon.</title>
        <authorList>
            <person name="Roh S.W."/>
            <person name="Nam Y.D."/>
            <person name="Nam S.H."/>
            <person name="Choi S.H."/>
            <person name="Park H.S."/>
            <person name="Bae J.W."/>
        </authorList>
    </citation>
    <scope>NUCLEOTIDE SEQUENCE [LARGE SCALE GENOMIC DNA]</scope>
    <source>
        <strain evidence="2">B3</strain>
        <strain evidence="4">DSM 18796 / CECT 7217 / JCM 14584 / KCTC 4019 / B3</strain>
    </source>
</reference>
<feature type="domain" description="Fido" evidence="1">
    <location>
        <begin position="1"/>
        <end position="95"/>
    </location>
</feature>
<evidence type="ECO:0000313" key="2">
    <source>
        <dbReference type="EMBL" id="ADJ14574.1"/>
    </source>
</evidence>
<dbReference type="PROSITE" id="PS51459">
    <property type="entry name" value="FIDO"/>
    <property type="match status" value="1"/>
</dbReference>
<gene>
    <name evidence="2" type="ordered locus">HacjB3_05915</name>
    <name evidence="3" type="ORF">C497_04287</name>
</gene>
<dbReference type="EMBL" id="CP002062">
    <property type="protein sequence ID" value="ADJ14574.1"/>
    <property type="molecule type" value="Genomic_DNA"/>
</dbReference>
<evidence type="ECO:0000313" key="4">
    <source>
        <dbReference type="Proteomes" id="UP000000390"/>
    </source>
</evidence>
<dbReference type="Gene3D" id="1.10.3290.10">
    <property type="entry name" value="Fido-like domain"/>
    <property type="match status" value="1"/>
</dbReference>
<name>D8JA52_HALJB</name>